<evidence type="ECO:0000313" key="2">
    <source>
        <dbReference type="EMBL" id="KAF5796349.1"/>
    </source>
</evidence>
<evidence type="ECO:0000256" key="1">
    <source>
        <dbReference type="SAM" id="Phobius"/>
    </source>
</evidence>
<reference evidence="2" key="1">
    <citation type="journal article" date="2017" name="Nature">
        <title>The sunflower genome provides insights into oil metabolism, flowering and Asterid evolution.</title>
        <authorList>
            <person name="Badouin H."/>
            <person name="Gouzy J."/>
            <person name="Grassa C.J."/>
            <person name="Murat F."/>
            <person name="Staton S.E."/>
            <person name="Cottret L."/>
            <person name="Lelandais-Briere C."/>
            <person name="Owens G.L."/>
            <person name="Carrere S."/>
            <person name="Mayjonade B."/>
            <person name="Legrand L."/>
            <person name="Gill N."/>
            <person name="Kane N.C."/>
            <person name="Bowers J.E."/>
            <person name="Hubner S."/>
            <person name="Bellec A."/>
            <person name="Berard A."/>
            <person name="Berges H."/>
            <person name="Blanchet N."/>
            <person name="Boniface M.C."/>
            <person name="Brunel D."/>
            <person name="Catrice O."/>
            <person name="Chaidir N."/>
            <person name="Claudel C."/>
            <person name="Donnadieu C."/>
            <person name="Faraut T."/>
            <person name="Fievet G."/>
            <person name="Helmstetter N."/>
            <person name="King M."/>
            <person name="Knapp S.J."/>
            <person name="Lai Z."/>
            <person name="Le Paslier M.C."/>
            <person name="Lippi Y."/>
            <person name="Lorenzon L."/>
            <person name="Mandel J.R."/>
            <person name="Marage G."/>
            <person name="Marchand G."/>
            <person name="Marquand E."/>
            <person name="Bret-Mestries E."/>
            <person name="Morien E."/>
            <person name="Nambeesan S."/>
            <person name="Nguyen T."/>
            <person name="Pegot-Espagnet P."/>
            <person name="Pouilly N."/>
            <person name="Raftis F."/>
            <person name="Sallet E."/>
            <person name="Schiex T."/>
            <person name="Thomas J."/>
            <person name="Vandecasteele C."/>
            <person name="Vares D."/>
            <person name="Vear F."/>
            <person name="Vautrin S."/>
            <person name="Crespi M."/>
            <person name="Mangin B."/>
            <person name="Burke J.M."/>
            <person name="Salse J."/>
            <person name="Munos S."/>
            <person name="Vincourt P."/>
            <person name="Rieseberg L.H."/>
            <person name="Langlade N.B."/>
        </authorList>
    </citation>
    <scope>NUCLEOTIDE SEQUENCE</scope>
    <source>
        <tissue evidence="2">Leaves</tissue>
    </source>
</reference>
<gene>
    <name evidence="2" type="ORF">HanXRQr2_Chr08g0350391</name>
</gene>
<keyword evidence="1" id="KW-0472">Membrane</keyword>
<evidence type="ECO:0000313" key="3">
    <source>
        <dbReference type="Proteomes" id="UP000215914"/>
    </source>
</evidence>
<organism evidence="2 3">
    <name type="scientific">Helianthus annuus</name>
    <name type="common">Common sunflower</name>
    <dbReference type="NCBI Taxonomy" id="4232"/>
    <lineage>
        <taxon>Eukaryota</taxon>
        <taxon>Viridiplantae</taxon>
        <taxon>Streptophyta</taxon>
        <taxon>Embryophyta</taxon>
        <taxon>Tracheophyta</taxon>
        <taxon>Spermatophyta</taxon>
        <taxon>Magnoliopsida</taxon>
        <taxon>eudicotyledons</taxon>
        <taxon>Gunneridae</taxon>
        <taxon>Pentapetalae</taxon>
        <taxon>asterids</taxon>
        <taxon>campanulids</taxon>
        <taxon>Asterales</taxon>
        <taxon>Asteraceae</taxon>
        <taxon>Asteroideae</taxon>
        <taxon>Heliantheae alliance</taxon>
        <taxon>Heliantheae</taxon>
        <taxon>Helianthus</taxon>
    </lineage>
</organism>
<protein>
    <submittedName>
        <fullName evidence="2">Uncharacterized protein</fullName>
    </submittedName>
</protein>
<keyword evidence="3" id="KW-1185">Reference proteome</keyword>
<keyword evidence="1" id="KW-0812">Transmembrane</keyword>
<name>A0A9K3IHE6_HELAN</name>
<dbReference type="AlphaFoldDB" id="A0A9K3IHE6"/>
<sequence>MLKMMYVFGNYRMMTYEYMESQRLKKCSAAALDMISNVFGNDIFQLLFYRIRNLSFDINHEFIGIIHAIYFLSFLYVWLSVSLLTLYEP</sequence>
<proteinExistence type="predicted"/>
<dbReference type="Gramene" id="mRNA:HanXRQr2_Chr08g0350391">
    <property type="protein sequence ID" value="mRNA:HanXRQr2_Chr08g0350391"/>
    <property type="gene ID" value="HanXRQr2_Chr08g0350391"/>
</dbReference>
<dbReference type="Proteomes" id="UP000215914">
    <property type="component" value="Unassembled WGS sequence"/>
</dbReference>
<dbReference type="EMBL" id="MNCJ02000323">
    <property type="protein sequence ID" value="KAF5796349.1"/>
    <property type="molecule type" value="Genomic_DNA"/>
</dbReference>
<keyword evidence="1" id="KW-1133">Transmembrane helix</keyword>
<feature type="transmembrane region" description="Helical" evidence="1">
    <location>
        <begin position="64"/>
        <end position="87"/>
    </location>
</feature>
<comment type="caution">
    <text evidence="2">The sequence shown here is derived from an EMBL/GenBank/DDBJ whole genome shotgun (WGS) entry which is preliminary data.</text>
</comment>
<reference evidence="2" key="2">
    <citation type="submission" date="2020-06" db="EMBL/GenBank/DDBJ databases">
        <title>Helianthus annuus Genome sequencing and assembly Release 2.</title>
        <authorList>
            <person name="Gouzy J."/>
            <person name="Langlade N."/>
            <person name="Munos S."/>
        </authorList>
    </citation>
    <scope>NUCLEOTIDE SEQUENCE</scope>
    <source>
        <tissue evidence="2">Leaves</tissue>
    </source>
</reference>
<accession>A0A9K3IHE6</accession>